<proteinExistence type="inferred from homology"/>
<gene>
    <name evidence="3" type="ORF">BST26_06065</name>
</gene>
<organism evidence="3 4">
    <name type="scientific">Mycolicibacterium insubricum</name>
    <dbReference type="NCBI Taxonomy" id="444597"/>
    <lineage>
        <taxon>Bacteria</taxon>
        <taxon>Bacillati</taxon>
        <taxon>Actinomycetota</taxon>
        <taxon>Actinomycetes</taxon>
        <taxon>Mycobacteriales</taxon>
        <taxon>Mycobacteriaceae</taxon>
        <taxon>Mycolicibacterium</taxon>
    </lineage>
</organism>
<dbReference type="Gene3D" id="3.40.50.1820">
    <property type="entry name" value="alpha/beta hydrolase"/>
    <property type="match status" value="1"/>
</dbReference>
<evidence type="ECO:0000256" key="1">
    <source>
        <dbReference type="ARBA" id="ARBA00010515"/>
    </source>
</evidence>
<dbReference type="Proteomes" id="UP000192801">
    <property type="component" value="Unassembled WGS sequence"/>
</dbReference>
<dbReference type="FunFam" id="3.40.50.1820:FF:000089">
    <property type="entry name" value="Alpha/beta hydrolase"/>
    <property type="match status" value="1"/>
</dbReference>
<dbReference type="STRING" id="444597.BST26_06065"/>
<dbReference type="InterPro" id="IPR029058">
    <property type="entry name" value="AB_hydrolase_fold"/>
</dbReference>
<reference evidence="3 4" key="1">
    <citation type="submission" date="2016-12" db="EMBL/GenBank/DDBJ databases">
        <title>The new phylogeny of genus Mycobacterium.</title>
        <authorList>
            <person name="Tortoli E."/>
            <person name="Trovato A."/>
            <person name="Cirillo D.M."/>
        </authorList>
    </citation>
    <scope>NUCLEOTIDE SEQUENCE [LARGE SCALE GENOMIC DNA]</scope>
    <source>
        <strain evidence="3 4">DSM 45130</strain>
    </source>
</reference>
<keyword evidence="4" id="KW-1185">Reference proteome</keyword>
<dbReference type="InterPro" id="IPR013094">
    <property type="entry name" value="AB_hydrolase_3"/>
</dbReference>
<protein>
    <submittedName>
        <fullName evidence="3">Lipase</fullName>
    </submittedName>
</protein>
<dbReference type="OrthoDB" id="3181909at2"/>
<name>A0A1X0DJ50_9MYCO</name>
<dbReference type="SUPFAM" id="SSF53474">
    <property type="entry name" value="alpha/beta-Hydrolases"/>
    <property type="match status" value="1"/>
</dbReference>
<evidence type="ECO:0000256" key="2">
    <source>
        <dbReference type="ARBA" id="ARBA00022801"/>
    </source>
</evidence>
<sequence length="359" mass="38101">MTRRRLPDRLQHLVNRAVPRVLSGVPGPVKRVLSGGRAIVVDGNTLDPSLQAFVHGLRVVGRPSLVLDGDIATSRRNLDDASRIFGGLPAPVTVTEVTVDGGSGPLRAWHYRPADNGDDSPRPLLVAYHGGGWVLGDLEGWDAGYRQICRDADVHVLSVDYRLAPEHPAPAAVEDAHAAYLWAVEHAAELGADPTRVAVGGDSAGGCLAAVVARQARDAGDPAPVLQLLLYPVTDIEATTRSRTLFGSGFFLTGADIDFFERCYLGGTDVSSADPRVSPLLTENLRGLAPALVITAGFDPLRDEGIAYANRLAEAGVDVDLRVYGSMIHGFMNLNGFGGEVSRAITDVISALRAHLSRS</sequence>
<dbReference type="GO" id="GO:0016787">
    <property type="term" value="F:hydrolase activity"/>
    <property type="evidence" value="ECO:0007669"/>
    <property type="project" value="UniProtKB-KW"/>
</dbReference>
<dbReference type="AlphaFoldDB" id="A0A1X0DJ50"/>
<dbReference type="InterPro" id="IPR050300">
    <property type="entry name" value="GDXG_lipolytic_enzyme"/>
</dbReference>
<dbReference type="Pfam" id="PF07859">
    <property type="entry name" value="Abhydrolase_3"/>
    <property type="match status" value="1"/>
</dbReference>
<dbReference type="RefSeq" id="WP_083029861.1">
    <property type="nucleotide sequence ID" value="NZ_AP022618.1"/>
</dbReference>
<dbReference type="PANTHER" id="PTHR48081">
    <property type="entry name" value="AB HYDROLASE SUPERFAMILY PROTEIN C4A8.06C"/>
    <property type="match status" value="1"/>
</dbReference>
<dbReference type="PANTHER" id="PTHR48081:SF8">
    <property type="entry name" value="ALPHA_BETA HYDROLASE FOLD-3 DOMAIN-CONTAINING PROTEIN-RELATED"/>
    <property type="match status" value="1"/>
</dbReference>
<evidence type="ECO:0000313" key="4">
    <source>
        <dbReference type="Proteomes" id="UP000192801"/>
    </source>
</evidence>
<evidence type="ECO:0000313" key="3">
    <source>
        <dbReference type="EMBL" id="ORA72189.1"/>
    </source>
</evidence>
<comment type="caution">
    <text evidence="3">The sequence shown here is derived from an EMBL/GenBank/DDBJ whole genome shotgun (WGS) entry which is preliminary data.</text>
</comment>
<keyword evidence="2" id="KW-0378">Hydrolase</keyword>
<comment type="similarity">
    <text evidence="1">Belongs to the 'GDXG' lipolytic enzyme family.</text>
</comment>
<accession>A0A1X0DJ50</accession>
<dbReference type="EMBL" id="MVHS01000009">
    <property type="protein sequence ID" value="ORA72189.1"/>
    <property type="molecule type" value="Genomic_DNA"/>
</dbReference>